<dbReference type="Gene3D" id="1.10.8.20">
    <property type="entry name" value="N-terminal domain of phosphatidylinositol transfer protein sec14p"/>
    <property type="match status" value="1"/>
</dbReference>
<evidence type="ECO:0000313" key="2">
    <source>
        <dbReference type="Proteomes" id="UP000499080"/>
    </source>
</evidence>
<sequence length="135" mass="15763">MSSKDMTTKSENILPFHVNSLPKFVVKKCEEELNETPDRKTKALQELRSMLQRNPETRGISFHDDLLAQFLRRNKYRMRDAHQNIQNFVIINRNESYLFKSVSDQYLDLPSSKAHVLLPKRCPDGCTIIQSRLGI</sequence>
<accession>A0A4Y2M3L2</accession>
<evidence type="ECO:0008006" key="3">
    <source>
        <dbReference type="Google" id="ProtNLM"/>
    </source>
</evidence>
<name>A0A4Y2M3L2_ARAVE</name>
<dbReference type="AlphaFoldDB" id="A0A4Y2M3L2"/>
<protein>
    <recommendedName>
        <fullName evidence="3">CRAL/TRIO N-terminal domain-containing protein</fullName>
    </recommendedName>
</protein>
<dbReference type="InterPro" id="IPR036273">
    <property type="entry name" value="CRAL/TRIO_N_dom_sf"/>
</dbReference>
<organism evidence="1 2">
    <name type="scientific">Araneus ventricosus</name>
    <name type="common">Orbweaver spider</name>
    <name type="synonym">Epeira ventricosa</name>
    <dbReference type="NCBI Taxonomy" id="182803"/>
    <lineage>
        <taxon>Eukaryota</taxon>
        <taxon>Metazoa</taxon>
        <taxon>Ecdysozoa</taxon>
        <taxon>Arthropoda</taxon>
        <taxon>Chelicerata</taxon>
        <taxon>Arachnida</taxon>
        <taxon>Araneae</taxon>
        <taxon>Araneomorphae</taxon>
        <taxon>Entelegynae</taxon>
        <taxon>Araneoidea</taxon>
        <taxon>Araneidae</taxon>
        <taxon>Araneus</taxon>
    </lineage>
</organism>
<dbReference type="Proteomes" id="UP000499080">
    <property type="component" value="Unassembled WGS sequence"/>
</dbReference>
<dbReference type="OrthoDB" id="6431874at2759"/>
<reference evidence="1 2" key="1">
    <citation type="journal article" date="2019" name="Sci. Rep.">
        <title>Orb-weaving spider Araneus ventricosus genome elucidates the spidroin gene catalogue.</title>
        <authorList>
            <person name="Kono N."/>
            <person name="Nakamura H."/>
            <person name="Ohtoshi R."/>
            <person name="Moran D.A.P."/>
            <person name="Shinohara A."/>
            <person name="Yoshida Y."/>
            <person name="Fujiwara M."/>
            <person name="Mori M."/>
            <person name="Tomita M."/>
            <person name="Arakawa K."/>
        </authorList>
    </citation>
    <scope>NUCLEOTIDE SEQUENCE [LARGE SCALE GENOMIC DNA]</scope>
</reference>
<gene>
    <name evidence="1" type="ORF">AVEN_109222_1</name>
</gene>
<comment type="caution">
    <text evidence="1">The sequence shown here is derived from an EMBL/GenBank/DDBJ whole genome shotgun (WGS) entry which is preliminary data.</text>
</comment>
<keyword evidence="2" id="KW-1185">Reference proteome</keyword>
<evidence type="ECO:0000313" key="1">
    <source>
        <dbReference type="EMBL" id="GBN21020.1"/>
    </source>
</evidence>
<proteinExistence type="predicted"/>
<dbReference type="SUPFAM" id="SSF46938">
    <property type="entry name" value="CRAL/TRIO N-terminal domain"/>
    <property type="match status" value="1"/>
</dbReference>
<dbReference type="EMBL" id="BGPR01006683">
    <property type="protein sequence ID" value="GBN21020.1"/>
    <property type="molecule type" value="Genomic_DNA"/>
</dbReference>